<keyword evidence="3" id="KW-1185">Reference proteome</keyword>
<dbReference type="EMBL" id="LHQQ01000698">
    <property type="protein sequence ID" value="KOS36152.1"/>
    <property type="molecule type" value="Genomic_DNA"/>
</dbReference>
<dbReference type="Proteomes" id="UP000037696">
    <property type="component" value="Unassembled WGS sequence"/>
</dbReference>
<comment type="caution">
    <text evidence="2">The sequence shown here is derived from an EMBL/GenBank/DDBJ whole genome shotgun (WGS) entry which is preliminary data.</text>
</comment>
<name>A0A0M9W9F2_9EURO</name>
<proteinExistence type="predicted"/>
<dbReference type="AlphaFoldDB" id="A0A0M9W9F2"/>
<feature type="compositionally biased region" description="Low complexity" evidence="1">
    <location>
        <begin position="172"/>
        <end position="198"/>
    </location>
</feature>
<sequence length="316" mass="34893">MWGWRCKNLCPVTISSKVRSIQFLLPLNPYATSMPPSPPPSQFCIRCAAPVPSLGLPNRSQSVRCKTCIRSIRDGGPKWLCESRYCTICGTTLSASTKYARCAPCRANESVAVPSPVETIQRSCDSCSRVLPPYEQTRRVCSRCRRVRTIKMQTQSPPQLSSVPTTSSNHSPSVTATLPTLAPAPARSSLPTLAPSSAQRSPPMLDPSSAQRYLPILAPTPPRNSLPMLAPSSVRSPSSTHRPLLMRTPGTPSPFTPTTVTPRKCDGCDIVLPQWQQRYRRCDPCRTEKRRRKRSSLALSYREVLAEMSPSMQQNN</sequence>
<feature type="compositionally biased region" description="Polar residues" evidence="1">
    <location>
        <begin position="152"/>
        <end position="171"/>
    </location>
</feature>
<feature type="region of interest" description="Disordered" evidence="1">
    <location>
        <begin position="152"/>
        <end position="259"/>
    </location>
</feature>
<organism evidence="2 3">
    <name type="scientific">Penicillium nordicum</name>
    <dbReference type="NCBI Taxonomy" id="229535"/>
    <lineage>
        <taxon>Eukaryota</taxon>
        <taxon>Fungi</taxon>
        <taxon>Dikarya</taxon>
        <taxon>Ascomycota</taxon>
        <taxon>Pezizomycotina</taxon>
        <taxon>Eurotiomycetes</taxon>
        <taxon>Eurotiomycetidae</taxon>
        <taxon>Eurotiales</taxon>
        <taxon>Aspergillaceae</taxon>
        <taxon>Penicillium</taxon>
    </lineage>
</organism>
<gene>
    <name evidence="2" type="ORF">ACN38_g13139</name>
</gene>
<accession>A0A0M9W9F2</accession>
<evidence type="ECO:0000256" key="1">
    <source>
        <dbReference type="SAM" id="MobiDB-lite"/>
    </source>
</evidence>
<reference evidence="2 3" key="1">
    <citation type="submission" date="2015-08" db="EMBL/GenBank/DDBJ databases">
        <title>Genome sequencing of Penicillium nordicum.</title>
        <authorList>
            <person name="Nguyen H.D."/>
            <person name="Seifert K.A."/>
        </authorList>
    </citation>
    <scope>NUCLEOTIDE SEQUENCE [LARGE SCALE GENOMIC DNA]</scope>
    <source>
        <strain evidence="2 3">DAOMC 185683</strain>
    </source>
</reference>
<evidence type="ECO:0000313" key="3">
    <source>
        <dbReference type="Proteomes" id="UP000037696"/>
    </source>
</evidence>
<evidence type="ECO:0000313" key="2">
    <source>
        <dbReference type="EMBL" id="KOS36152.1"/>
    </source>
</evidence>
<protein>
    <submittedName>
        <fullName evidence="2">Uncharacterized protein</fullName>
    </submittedName>
</protein>